<sequence length="355" mass="39225">MKSVFLLFLLPLIIAFVIVNYPDFLNLLKSHFTSSTTNSTTITNPITTYTSPDMSLSQIVKPRSLAKLFLAIEQAEGQGAKVRRSVGTAKLRNFSPFLLLDHFSVGPKAGFPDHPHRGQETITYLLHGQVDHEDFTGSAGTIDEGDLQFMTAGKGIMHAEMPRPQKDGTNVVGLQLWVDLPERLKSVEPRYRDLRKGEIPIVEPNDKLSIKVISGESYGVKSVQDLAYTPVWMLDVTIKPGGFISQSLPTDFNAFAYVLEGEAMIGTTKIPQYHNAVFARDGDGVEISVPEEFSSDVRVVIVGGQVLDQPIIQYGPFVAVSKDKIYEAVMDFQAASNGFERARGWESKIGKMIRS</sequence>
<dbReference type="RefSeq" id="XP_064771272.1">
    <property type="nucleotide sequence ID" value="XM_064911800.1"/>
</dbReference>
<feature type="chain" id="PRO_5045790291" evidence="3">
    <location>
        <begin position="16"/>
        <end position="355"/>
    </location>
</feature>
<dbReference type="InterPro" id="IPR014710">
    <property type="entry name" value="RmlC-like_jellyroll"/>
</dbReference>
<gene>
    <name evidence="6" type="ORF">BZA70DRAFT_273219</name>
</gene>
<comment type="caution">
    <text evidence="6">The sequence shown here is derived from an EMBL/GenBank/DDBJ whole genome shotgun (WGS) entry which is preliminary data.</text>
</comment>
<evidence type="ECO:0000313" key="6">
    <source>
        <dbReference type="EMBL" id="KAK7208239.1"/>
    </source>
</evidence>
<evidence type="ECO:0000256" key="1">
    <source>
        <dbReference type="ARBA" id="ARBA00008416"/>
    </source>
</evidence>
<comment type="similarity">
    <text evidence="1 2">Belongs to the pirin family.</text>
</comment>
<dbReference type="PANTHER" id="PTHR13903">
    <property type="entry name" value="PIRIN-RELATED"/>
    <property type="match status" value="1"/>
</dbReference>
<keyword evidence="3" id="KW-0732">Signal</keyword>
<dbReference type="InterPro" id="IPR011051">
    <property type="entry name" value="RmlC_Cupin_sf"/>
</dbReference>
<dbReference type="Pfam" id="PF05726">
    <property type="entry name" value="Pirin_C"/>
    <property type="match status" value="1"/>
</dbReference>
<proteinExistence type="inferred from homology"/>
<organism evidence="6 7">
    <name type="scientific">Myxozyma melibiosi</name>
    <dbReference type="NCBI Taxonomy" id="54550"/>
    <lineage>
        <taxon>Eukaryota</taxon>
        <taxon>Fungi</taxon>
        <taxon>Dikarya</taxon>
        <taxon>Ascomycota</taxon>
        <taxon>Saccharomycotina</taxon>
        <taxon>Lipomycetes</taxon>
        <taxon>Lipomycetales</taxon>
        <taxon>Lipomycetaceae</taxon>
        <taxon>Myxozyma</taxon>
    </lineage>
</organism>
<evidence type="ECO:0000256" key="2">
    <source>
        <dbReference type="RuleBase" id="RU003457"/>
    </source>
</evidence>
<dbReference type="InterPro" id="IPR012093">
    <property type="entry name" value="Pirin"/>
</dbReference>
<evidence type="ECO:0000259" key="5">
    <source>
        <dbReference type="Pfam" id="PF05726"/>
    </source>
</evidence>
<dbReference type="CDD" id="cd02909">
    <property type="entry name" value="cupin_pirin_N"/>
    <property type="match status" value="1"/>
</dbReference>
<dbReference type="EMBL" id="JBBJBU010000001">
    <property type="protein sequence ID" value="KAK7208239.1"/>
    <property type="molecule type" value="Genomic_DNA"/>
</dbReference>
<dbReference type="PANTHER" id="PTHR13903:SF8">
    <property type="entry name" value="PIRIN"/>
    <property type="match status" value="1"/>
</dbReference>
<evidence type="ECO:0000256" key="3">
    <source>
        <dbReference type="SAM" id="SignalP"/>
    </source>
</evidence>
<evidence type="ECO:0000259" key="4">
    <source>
        <dbReference type="Pfam" id="PF02678"/>
    </source>
</evidence>
<dbReference type="Gene3D" id="2.60.120.10">
    <property type="entry name" value="Jelly Rolls"/>
    <property type="match status" value="2"/>
</dbReference>
<keyword evidence="7" id="KW-1185">Reference proteome</keyword>
<evidence type="ECO:0000313" key="7">
    <source>
        <dbReference type="Proteomes" id="UP001498771"/>
    </source>
</evidence>
<dbReference type="GeneID" id="90037312"/>
<dbReference type="InterPro" id="IPR003829">
    <property type="entry name" value="Pirin_N_dom"/>
</dbReference>
<dbReference type="Proteomes" id="UP001498771">
    <property type="component" value="Unassembled WGS sequence"/>
</dbReference>
<protein>
    <submittedName>
        <fullName evidence="6">Pirin-like protein</fullName>
    </submittedName>
</protein>
<dbReference type="PIRSF" id="PIRSF006232">
    <property type="entry name" value="Pirin"/>
    <property type="match status" value="1"/>
</dbReference>
<dbReference type="InterPro" id="IPR008778">
    <property type="entry name" value="Pirin_C_dom"/>
</dbReference>
<dbReference type="CDD" id="cd02247">
    <property type="entry name" value="cupin_pirin_C"/>
    <property type="match status" value="1"/>
</dbReference>
<feature type="domain" description="Pirin N-terminal" evidence="4">
    <location>
        <begin position="80"/>
        <end position="178"/>
    </location>
</feature>
<reference evidence="6 7" key="1">
    <citation type="submission" date="2024-03" db="EMBL/GenBank/DDBJ databases">
        <title>Genome-scale model development and genomic sequencing of the oleaginous clade Lipomyces.</title>
        <authorList>
            <consortium name="Lawrence Berkeley National Laboratory"/>
            <person name="Czajka J.J."/>
            <person name="Han Y."/>
            <person name="Kim J."/>
            <person name="Mondo S.J."/>
            <person name="Hofstad B.A."/>
            <person name="Robles A."/>
            <person name="Haridas S."/>
            <person name="Riley R."/>
            <person name="LaButti K."/>
            <person name="Pangilinan J."/>
            <person name="Andreopoulos W."/>
            <person name="Lipzen A."/>
            <person name="Yan J."/>
            <person name="Wang M."/>
            <person name="Ng V."/>
            <person name="Grigoriev I.V."/>
            <person name="Spatafora J.W."/>
            <person name="Magnuson J.K."/>
            <person name="Baker S.E."/>
            <person name="Pomraning K.R."/>
        </authorList>
    </citation>
    <scope>NUCLEOTIDE SEQUENCE [LARGE SCALE GENOMIC DNA]</scope>
    <source>
        <strain evidence="6 7">Phaff 52-87</strain>
    </source>
</reference>
<accession>A0ABR1FEF8</accession>
<feature type="signal peptide" evidence="3">
    <location>
        <begin position="1"/>
        <end position="15"/>
    </location>
</feature>
<feature type="domain" description="Pirin C-terminal" evidence="5">
    <location>
        <begin position="233"/>
        <end position="337"/>
    </location>
</feature>
<name>A0ABR1FEF8_9ASCO</name>
<dbReference type="SUPFAM" id="SSF51182">
    <property type="entry name" value="RmlC-like cupins"/>
    <property type="match status" value="1"/>
</dbReference>
<dbReference type="Pfam" id="PF02678">
    <property type="entry name" value="Pirin"/>
    <property type="match status" value="1"/>
</dbReference>